<evidence type="ECO:0000313" key="2">
    <source>
        <dbReference type="Proteomes" id="UP000050794"/>
    </source>
</evidence>
<organism evidence="2 3">
    <name type="scientific">Toxocara canis</name>
    <name type="common">Canine roundworm</name>
    <dbReference type="NCBI Taxonomy" id="6265"/>
    <lineage>
        <taxon>Eukaryota</taxon>
        <taxon>Metazoa</taxon>
        <taxon>Ecdysozoa</taxon>
        <taxon>Nematoda</taxon>
        <taxon>Chromadorea</taxon>
        <taxon>Rhabditida</taxon>
        <taxon>Spirurina</taxon>
        <taxon>Ascaridomorpha</taxon>
        <taxon>Ascaridoidea</taxon>
        <taxon>Toxocaridae</taxon>
        <taxon>Toxocara</taxon>
    </lineage>
</organism>
<evidence type="ECO:0000313" key="1">
    <source>
        <dbReference type="EMBL" id="VDM41229.1"/>
    </source>
</evidence>
<evidence type="ECO:0000313" key="3">
    <source>
        <dbReference type="WBParaSite" id="TCNE_0000990801-mRNA-1"/>
    </source>
</evidence>
<gene>
    <name evidence="1" type="ORF">TCNE_LOCUS9908</name>
</gene>
<dbReference type="AlphaFoldDB" id="A0A183UN38"/>
<dbReference type="WBParaSite" id="TCNE_0000990801-mRNA-1">
    <property type="protein sequence ID" value="TCNE_0000990801-mRNA-1"/>
    <property type="gene ID" value="TCNE_0000990801"/>
</dbReference>
<sequence length="160" mass="17702">MGILEFDLRAMYGLRSPCPLYPYVVFEQQRVTPNRDSTPGDVVPVLLSPVLSRPVRSLSAQYAFARQAAVSDSEPELCCTIGQRRPRISRPSDSSSSLQTPPRCVSPAIAHSPLSSRFSACNADAKASWMNILAVRRIPELPCGLPGLAIHKKRKRLWRS</sequence>
<proteinExistence type="predicted"/>
<protein>
    <submittedName>
        <fullName evidence="1 3">Uncharacterized protein</fullName>
    </submittedName>
</protein>
<reference evidence="1 2" key="2">
    <citation type="submission" date="2018-11" db="EMBL/GenBank/DDBJ databases">
        <authorList>
            <consortium name="Pathogen Informatics"/>
        </authorList>
    </citation>
    <scope>NUCLEOTIDE SEQUENCE [LARGE SCALE GENOMIC DNA]</scope>
</reference>
<name>A0A183UN38_TOXCA</name>
<reference evidence="3" key="1">
    <citation type="submission" date="2016-06" db="UniProtKB">
        <authorList>
            <consortium name="WormBaseParasite"/>
        </authorList>
    </citation>
    <scope>IDENTIFICATION</scope>
</reference>
<dbReference type="EMBL" id="UYWY01020322">
    <property type="protein sequence ID" value="VDM41229.1"/>
    <property type="molecule type" value="Genomic_DNA"/>
</dbReference>
<keyword evidence="2" id="KW-1185">Reference proteome</keyword>
<accession>A0A183UN38</accession>
<dbReference type="Proteomes" id="UP000050794">
    <property type="component" value="Unassembled WGS sequence"/>
</dbReference>